<sequence>LLRTRTASFLSALVSPSFDPTTFLTTHFTPSTPRITEHGPPWAAASRLPFLGHTFAGLDGCLTYFLLLAATLETRWGEGTFPAGEDGVVVDAGASADGDAEEGEGGPRGVVCVVGKAQFASKRTGKAWAESFIYRLSGFDDEGRVGHWEIWADPLSAWEA</sequence>
<dbReference type="Proteomes" id="UP000799766">
    <property type="component" value="Unassembled WGS sequence"/>
</dbReference>
<dbReference type="OrthoDB" id="3352776at2759"/>
<dbReference type="EMBL" id="MU001674">
    <property type="protein sequence ID" value="KAF2459718.1"/>
    <property type="molecule type" value="Genomic_DNA"/>
</dbReference>
<name>A0A6A6P7C2_9PEZI</name>
<proteinExistence type="predicted"/>
<feature type="non-terminal residue" evidence="1">
    <location>
        <position position="160"/>
    </location>
</feature>
<evidence type="ECO:0000313" key="2">
    <source>
        <dbReference type="Proteomes" id="UP000799766"/>
    </source>
</evidence>
<dbReference type="AlphaFoldDB" id="A0A6A6P7C2"/>
<accession>A0A6A6P7C2</accession>
<evidence type="ECO:0008006" key="3">
    <source>
        <dbReference type="Google" id="ProtNLM"/>
    </source>
</evidence>
<keyword evidence="2" id="KW-1185">Reference proteome</keyword>
<evidence type="ECO:0000313" key="1">
    <source>
        <dbReference type="EMBL" id="KAF2459718.1"/>
    </source>
</evidence>
<gene>
    <name evidence="1" type="ORF">BDY21DRAFT_268515</name>
</gene>
<feature type="non-terminal residue" evidence="1">
    <location>
        <position position="1"/>
    </location>
</feature>
<reference evidence="1" key="1">
    <citation type="journal article" date="2020" name="Stud. Mycol.">
        <title>101 Dothideomycetes genomes: a test case for predicting lifestyles and emergence of pathogens.</title>
        <authorList>
            <person name="Haridas S."/>
            <person name="Albert R."/>
            <person name="Binder M."/>
            <person name="Bloem J."/>
            <person name="Labutti K."/>
            <person name="Salamov A."/>
            <person name="Andreopoulos B."/>
            <person name="Baker S."/>
            <person name="Barry K."/>
            <person name="Bills G."/>
            <person name="Bluhm B."/>
            <person name="Cannon C."/>
            <person name="Castanera R."/>
            <person name="Culley D."/>
            <person name="Daum C."/>
            <person name="Ezra D."/>
            <person name="Gonzalez J."/>
            <person name="Henrissat B."/>
            <person name="Kuo A."/>
            <person name="Liang C."/>
            <person name="Lipzen A."/>
            <person name="Lutzoni F."/>
            <person name="Magnuson J."/>
            <person name="Mondo S."/>
            <person name="Nolan M."/>
            <person name="Ohm R."/>
            <person name="Pangilinan J."/>
            <person name="Park H.-J."/>
            <person name="Ramirez L."/>
            <person name="Alfaro M."/>
            <person name="Sun H."/>
            <person name="Tritt A."/>
            <person name="Yoshinaga Y."/>
            <person name="Zwiers L.-H."/>
            <person name="Turgeon B."/>
            <person name="Goodwin S."/>
            <person name="Spatafora J."/>
            <person name="Crous P."/>
            <person name="Grigoriev I."/>
        </authorList>
    </citation>
    <scope>NUCLEOTIDE SEQUENCE</scope>
    <source>
        <strain evidence="1">ATCC 16933</strain>
    </source>
</reference>
<protein>
    <recommendedName>
        <fullName evidence="3">SnoaL-like domain-containing protein</fullName>
    </recommendedName>
</protein>
<organism evidence="1 2">
    <name type="scientific">Lineolata rhizophorae</name>
    <dbReference type="NCBI Taxonomy" id="578093"/>
    <lineage>
        <taxon>Eukaryota</taxon>
        <taxon>Fungi</taxon>
        <taxon>Dikarya</taxon>
        <taxon>Ascomycota</taxon>
        <taxon>Pezizomycotina</taxon>
        <taxon>Dothideomycetes</taxon>
        <taxon>Dothideomycetes incertae sedis</taxon>
        <taxon>Lineolatales</taxon>
        <taxon>Lineolataceae</taxon>
        <taxon>Lineolata</taxon>
    </lineage>
</organism>